<dbReference type="InterPro" id="IPR016286">
    <property type="entry name" value="FUC_metazoa-typ"/>
</dbReference>
<evidence type="ECO:0000256" key="5">
    <source>
        <dbReference type="ARBA" id="ARBA00022801"/>
    </source>
</evidence>
<comment type="caution">
    <text evidence="9">The sequence shown here is derived from an EMBL/GenBank/DDBJ whole genome shotgun (WGS) entry which is preliminary data.</text>
</comment>
<dbReference type="PRINTS" id="PR00741">
    <property type="entry name" value="GLHYDRLASE29"/>
</dbReference>
<evidence type="ECO:0000256" key="1">
    <source>
        <dbReference type="ARBA" id="ARBA00004071"/>
    </source>
</evidence>
<sequence length="504" mass="57766">MRITTNQLRFITATLICQLLLAGAVQAQWTEKKEKPTAHIALKYGSITPKNRQDKAMKDFRAYGLGQFIHWGIYAIPGNEWEGVSARKGAAASEWIRAWRGPTAPKDWTTTYDNLYKQFNPVAFKASKWASQAKQMGAKYMIFTTKHHDGFALWPTKYSSYNISATPYKKDIVKEVVDAYTAEGIDVFLYFSILEWNNPDYLNKAPETPAEKEKFNTFLTYTKNQLLELLKNYPQIKGFWFDGTWDKSWISASEFTYNLEKELREVHPGLIIGSRFRNDEFGKRHFDSNGELLGDYEQGWERKLPGDYTWLNGNDWDAVMTIPPNGWGYMKDWSGVYIKTTEDILAMLMQSVSMNGNFVLNFGPDGLGNMHPGEDLLAKEIGDWMKTNSEAVYGVRHADLPETKLGYYTEKEEYLYLTVFNRPINNIARIAIPKKATQVPVEAQILGQVQSLQITHADIGLDLDKNTYYDIKIPASFNPSKPFVLKIKREQAVTKTDKLMDAKM</sequence>
<keyword evidence="10" id="KW-1185">Reference proteome</keyword>
<dbReference type="GO" id="GO:0006004">
    <property type="term" value="P:fucose metabolic process"/>
    <property type="evidence" value="ECO:0007669"/>
    <property type="project" value="InterPro"/>
</dbReference>
<dbReference type="EMBL" id="JAGKSB010000001">
    <property type="protein sequence ID" value="MBP3942240.1"/>
    <property type="molecule type" value="Genomic_DNA"/>
</dbReference>
<dbReference type="AlphaFoldDB" id="A0A8T4H4Z3"/>
<dbReference type="SUPFAM" id="SSF51445">
    <property type="entry name" value="(Trans)glycosidases"/>
    <property type="match status" value="1"/>
</dbReference>
<feature type="signal peptide" evidence="7">
    <location>
        <begin position="1"/>
        <end position="27"/>
    </location>
</feature>
<evidence type="ECO:0000256" key="7">
    <source>
        <dbReference type="SAM" id="SignalP"/>
    </source>
</evidence>
<evidence type="ECO:0000259" key="8">
    <source>
        <dbReference type="Pfam" id="PF01120"/>
    </source>
</evidence>
<dbReference type="GO" id="GO:0016139">
    <property type="term" value="P:glycoside catabolic process"/>
    <property type="evidence" value="ECO:0007669"/>
    <property type="project" value="TreeGrafter"/>
</dbReference>
<dbReference type="PANTHER" id="PTHR10030">
    <property type="entry name" value="ALPHA-L-FUCOSIDASE"/>
    <property type="match status" value="1"/>
</dbReference>
<evidence type="ECO:0000256" key="3">
    <source>
        <dbReference type="ARBA" id="ARBA00012662"/>
    </source>
</evidence>
<evidence type="ECO:0000256" key="4">
    <source>
        <dbReference type="ARBA" id="ARBA00022729"/>
    </source>
</evidence>
<organism evidence="9 10">
    <name type="scientific">Rhinopithecimicrobium faecis</name>
    <dbReference type="NCBI Taxonomy" id="2820698"/>
    <lineage>
        <taxon>Bacteria</taxon>
        <taxon>Pseudomonadati</taxon>
        <taxon>Bacteroidota</taxon>
        <taxon>Sphingobacteriia</taxon>
        <taxon>Sphingobacteriales</taxon>
        <taxon>Sphingobacteriaceae</taxon>
        <taxon>Rhinopithecimicrobium</taxon>
    </lineage>
</organism>
<dbReference type="SMART" id="SM00812">
    <property type="entry name" value="Alpha_L_fucos"/>
    <property type="match status" value="1"/>
</dbReference>
<keyword evidence="6" id="KW-0326">Glycosidase</keyword>
<evidence type="ECO:0000256" key="6">
    <source>
        <dbReference type="ARBA" id="ARBA00023295"/>
    </source>
</evidence>
<dbReference type="PIRSF" id="PIRSF001092">
    <property type="entry name" value="Alpha-L-fucosidase"/>
    <property type="match status" value="1"/>
</dbReference>
<feature type="domain" description="Glycoside hydrolase family 29 N-terminal" evidence="8">
    <location>
        <begin position="43"/>
        <end position="390"/>
    </location>
</feature>
<dbReference type="PANTHER" id="PTHR10030:SF37">
    <property type="entry name" value="ALPHA-L-FUCOSIDASE-RELATED"/>
    <property type="match status" value="1"/>
</dbReference>
<evidence type="ECO:0000313" key="10">
    <source>
        <dbReference type="Proteomes" id="UP000679691"/>
    </source>
</evidence>
<reference evidence="9" key="1">
    <citation type="submission" date="2021-03" db="EMBL/GenBank/DDBJ databases">
        <authorList>
            <person name="Lu T."/>
            <person name="Wang Q."/>
            <person name="Han X."/>
        </authorList>
    </citation>
    <scope>NUCLEOTIDE SEQUENCE</scope>
    <source>
        <strain evidence="9">WQ 2009</strain>
    </source>
</reference>
<dbReference type="EC" id="3.2.1.51" evidence="3"/>
<name>A0A8T4H4Z3_9SPHI</name>
<comment type="similarity">
    <text evidence="2">Belongs to the glycosyl hydrolase 29 family.</text>
</comment>
<feature type="chain" id="PRO_5035732745" description="alpha-L-fucosidase" evidence="7">
    <location>
        <begin position="28"/>
        <end position="504"/>
    </location>
</feature>
<dbReference type="GO" id="GO:0004560">
    <property type="term" value="F:alpha-L-fucosidase activity"/>
    <property type="evidence" value="ECO:0007669"/>
    <property type="project" value="InterPro"/>
</dbReference>
<keyword evidence="4 7" id="KW-0732">Signal</keyword>
<dbReference type="InterPro" id="IPR017853">
    <property type="entry name" value="GH"/>
</dbReference>
<dbReference type="Gene3D" id="2.60.40.1180">
    <property type="entry name" value="Golgi alpha-mannosidase II"/>
    <property type="match status" value="1"/>
</dbReference>
<dbReference type="Proteomes" id="UP000679691">
    <property type="component" value="Unassembled WGS sequence"/>
</dbReference>
<dbReference type="GO" id="GO:0005764">
    <property type="term" value="C:lysosome"/>
    <property type="evidence" value="ECO:0007669"/>
    <property type="project" value="TreeGrafter"/>
</dbReference>
<dbReference type="Pfam" id="PF01120">
    <property type="entry name" value="Alpha_L_fucos"/>
    <property type="match status" value="1"/>
</dbReference>
<dbReference type="Gene3D" id="3.20.20.80">
    <property type="entry name" value="Glycosidases"/>
    <property type="match status" value="1"/>
</dbReference>
<evidence type="ECO:0000256" key="2">
    <source>
        <dbReference type="ARBA" id="ARBA00007951"/>
    </source>
</evidence>
<dbReference type="InterPro" id="IPR057739">
    <property type="entry name" value="Glyco_hydro_29_N"/>
</dbReference>
<proteinExistence type="inferred from homology"/>
<keyword evidence="5" id="KW-0378">Hydrolase</keyword>
<accession>A0A8T4H4Z3</accession>
<dbReference type="InterPro" id="IPR013780">
    <property type="entry name" value="Glyco_hydro_b"/>
</dbReference>
<dbReference type="RefSeq" id="WP_353545721.1">
    <property type="nucleotide sequence ID" value="NZ_JAGKSB010000001.1"/>
</dbReference>
<dbReference type="InterPro" id="IPR000933">
    <property type="entry name" value="Glyco_hydro_29"/>
</dbReference>
<evidence type="ECO:0000313" key="9">
    <source>
        <dbReference type="EMBL" id="MBP3942240.1"/>
    </source>
</evidence>
<gene>
    <name evidence="9" type="ORF">J5U18_01440</name>
</gene>
<comment type="function">
    <text evidence="1">Alpha-L-fucosidase is responsible for hydrolyzing the alpha-1,6-linked fucose joined to the reducing-end N-acetylglucosamine of the carbohydrate moieties of glycoproteins.</text>
</comment>
<protein>
    <recommendedName>
        <fullName evidence="3">alpha-L-fucosidase</fullName>
        <ecNumber evidence="3">3.2.1.51</ecNumber>
    </recommendedName>
</protein>